<dbReference type="Proteomes" id="UP001234202">
    <property type="component" value="Unassembled WGS sequence"/>
</dbReference>
<protein>
    <submittedName>
        <fullName evidence="1">Uncharacterized protein</fullName>
    </submittedName>
</protein>
<proteinExistence type="predicted"/>
<accession>A0ACC2XSA8</accession>
<sequence>MLFAKKASNPVNGDPSVRRSWLSKELVTEPAKGVDTVADVLPYCARMYGDRVAAYTRRVVNVVEEKKQVQKKGGEPGEMEDKVWK</sequence>
<dbReference type="EMBL" id="JASBWV010000007">
    <property type="protein sequence ID" value="KAJ9125891.1"/>
    <property type="molecule type" value="Genomic_DNA"/>
</dbReference>
<evidence type="ECO:0000313" key="1">
    <source>
        <dbReference type="EMBL" id="KAJ9125891.1"/>
    </source>
</evidence>
<name>A0ACC2XSA8_9TREE</name>
<reference evidence="1" key="1">
    <citation type="submission" date="2023-04" db="EMBL/GenBank/DDBJ databases">
        <title>Draft Genome sequencing of Naganishia species isolated from polar environments using Oxford Nanopore Technology.</title>
        <authorList>
            <person name="Leo P."/>
            <person name="Venkateswaran K."/>
        </authorList>
    </citation>
    <scope>NUCLEOTIDE SEQUENCE</scope>
    <source>
        <strain evidence="1">DBVPG 5303</strain>
    </source>
</reference>
<keyword evidence="2" id="KW-1185">Reference proteome</keyword>
<evidence type="ECO:0000313" key="2">
    <source>
        <dbReference type="Proteomes" id="UP001234202"/>
    </source>
</evidence>
<gene>
    <name evidence="1" type="ORF">QFC24_002676</name>
</gene>
<comment type="caution">
    <text evidence="1">The sequence shown here is derived from an EMBL/GenBank/DDBJ whole genome shotgun (WGS) entry which is preliminary data.</text>
</comment>
<organism evidence="1 2">
    <name type="scientific">Naganishia onofrii</name>
    <dbReference type="NCBI Taxonomy" id="1851511"/>
    <lineage>
        <taxon>Eukaryota</taxon>
        <taxon>Fungi</taxon>
        <taxon>Dikarya</taxon>
        <taxon>Basidiomycota</taxon>
        <taxon>Agaricomycotina</taxon>
        <taxon>Tremellomycetes</taxon>
        <taxon>Filobasidiales</taxon>
        <taxon>Filobasidiaceae</taxon>
        <taxon>Naganishia</taxon>
    </lineage>
</organism>